<dbReference type="STRING" id="1249627.D779_0454"/>
<dbReference type="PANTHER" id="PTHR39327">
    <property type="match status" value="1"/>
</dbReference>
<dbReference type="Pfam" id="PF06035">
    <property type="entry name" value="Peptidase_C93"/>
    <property type="match status" value="1"/>
</dbReference>
<dbReference type="eggNOG" id="COG3672">
    <property type="taxonomic scope" value="Bacteria"/>
</dbReference>
<sequence>MQSIAMVIRPHTGSHVRRRFCLILSLIVLAVGSIDRGRADSGLAAGEVFGYIGKKFTDLRPLPKWNTLLMRYRDEEGRDADCRSRGRGNCPYTEWKALIDRLEGLDRRTQVEEVNRFANDWRYVTDPVNWGVDDYWATPGEFFAKAGDCEDYAIVKFMSLRALGFDNADLSLVAVMDLNLDVGHAVLLVEVQGQTLLLDNQIKRVAPAVSVRHYKPVFSANEKVWWLFK</sequence>
<dbReference type="OrthoDB" id="5401788at2"/>
<protein>
    <submittedName>
        <fullName evidence="1">Uncharacterized protein</fullName>
    </submittedName>
</protein>
<comment type="caution">
    <text evidence="1">The sequence shown here is derived from an EMBL/GenBank/DDBJ whole genome shotgun (WGS) entry which is preliminary data.</text>
</comment>
<accession>W9VJT0</accession>
<dbReference type="EMBL" id="AONC01000013">
    <property type="protein sequence ID" value="EXJ16312.1"/>
    <property type="molecule type" value="Genomic_DNA"/>
</dbReference>
<evidence type="ECO:0000313" key="1">
    <source>
        <dbReference type="EMBL" id="EXJ16312.1"/>
    </source>
</evidence>
<name>W9VJT0_9GAMM</name>
<proteinExistence type="predicted"/>
<dbReference type="InterPro" id="IPR010319">
    <property type="entry name" value="Transglutaminase-like_Cys_pept"/>
</dbReference>
<gene>
    <name evidence="1" type="ORF">D779_0454</name>
</gene>
<reference evidence="1 2" key="1">
    <citation type="submission" date="2012-11" db="EMBL/GenBank/DDBJ databases">
        <title>Genome assembly of Thiorhodococcus sp. AK35.</title>
        <authorList>
            <person name="Nupur N."/>
            <person name="Khatri I."/>
            <person name="Subramanian S."/>
            <person name="Pinnaka A."/>
        </authorList>
    </citation>
    <scope>NUCLEOTIDE SEQUENCE [LARGE SCALE GENOMIC DNA]</scope>
    <source>
        <strain evidence="1 2">AK35</strain>
    </source>
</reference>
<dbReference type="Gene3D" id="3.10.620.30">
    <property type="match status" value="1"/>
</dbReference>
<dbReference type="PANTHER" id="PTHR39327:SF1">
    <property type="entry name" value="BLR5470 PROTEIN"/>
    <property type="match status" value="1"/>
</dbReference>
<dbReference type="AlphaFoldDB" id="W9VJT0"/>
<keyword evidence="2" id="KW-1185">Reference proteome</keyword>
<organism evidence="1 2">
    <name type="scientific">Imhoffiella purpurea</name>
    <dbReference type="NCBI Taxonomy" id="1249627"/>
    <lineage>
        <taxon>Bacteria</taxon>
        <taxon>Pseudomonadati</taxon>
        <taxon>Pseudomonadota</taxon>
        <taxon>Gammaproteobacteria</taxon>
        <taxon>Chromatiales</taxon>
        <taxon>Chromatiaceae</taxon>
        <taxon>Imhoffiella</taxon>
    </lineage>
</organism>
<evidence type="ECO:0000313" key="2">
    <source>
        <dbReference type="Proteomes" id="UP000019460"/>
    </source>
</evidence>
<dbReference type="RefSeq" id="WP_052347842.1">
    <property type="nucleotide sequence ID" value="NZ_AONC01000013.1"/>
</dbReference>
<dbReference type="Proteomes" id="UP000019460">
    <property type="component" value="Unassembled WGS sequence"/>
</dbReference>